<dbReference type="Gene3D" id="3.30.160.60">
    <property type="entry name" value="Classic Zinc Finger"/>
    <property type="match status" value="3"/>
</dbReference>
<gene>
    <name evidence="9" type="primary">LOC115427902</name>
</gene>
<keyword evidence="2" id="KW-0479">Metal-binding</keyword>
<evidence type="ECO:0000259" key="8">
    <source>
        <dbReference type="PROSITE" id="PS50157"/>
    </source>
</evidence>
<dbReference type="Proteomes" id="UP000472271">
    <property type="component" value="Chromosome 11"/>
</dbReference>
<dbReference type="FunCoup" id="A0A672YRW3">
    <property type="interactions" value="13"/>
</dbReference>
<dbReference type="PANTHER" id="PTHR23235:SF142">
    <property type="entry name" value="ZINC FINGER PROTEIN 384"/>
    <property type="match status" value="1"/>
</dbReference>
<reference evidence="9" key="1">
    <citation type="submission" date="2019-06" db="EMBL/GenBank/DDBJ databases">
        <authorList>
            <consortium name="Wellcome Sanger Institute Data Sharing"/>
        </authorList>
    </citation>
    <scope>NUCLEOTIDE SEQUENCE [LARGE SCALE GENOMIC DNA]</scope>
</reference>
<dbReference type="GeneID" id="115427902"/>
<evidence type="ECO:0000256" key="7">
    <source>
        <dbReference type="PROSITE-ProRule" id="PRU00042"/>
    </source>
</evidence>
<dbReference type="FunFam" id="3.30.160.60:FF:000100">
    <property type="entry name" value="Zinc finger 45-like"/>
    <property type="match status" value="1"/>
</dbReference>
<organism evidence="9 10">
    <name type="scientific">Sphaeramia orbicularis</name>
    <name type="common">orbiculate cardinalfish</name>
    <dbReference type="NCBI Taxonomy" id="375764"/>
    <lineage>
        <taxon>Eukaryota</taxon>
        <taxon>Metazoa</taxon>
        <taxon>Chordata</taxon>
        <taxon>Craniata</taxon>
        <taxon>Vertebrata</taxon>
        <taxon>Euteleostomi</taxon>
        <taxon>Actinopterygii</taxon>
        <taxon>Neopterygii</taxon>
        <taxon>Teleostei</taxon>
        <taxon>Neoteleostei</taxon>
        <taxon>Acanthomorphata</taxon>
        <taxon>Gobiaria</taxon>
        <taxon>Kurtiformes</taxon>
        <taxon>Apogonoidei</taxon>
        <taxon>Apogonidae</taxon>
        <taxon>Apogoninae</taxon>
        <taxon>Sphaeramia</taxon>
    </lineage>
</organism>
<comment type="subcellular location">
    <subcellularLocation>
        <location evidence="1">Nucleus</location>
    </subcellularLocation>
</comment>
<dbReference type="InterPro" id="IPR013087">
    <property type="entry name" value="Znf_C2H2_type"/>
</dbReference>
<dbReference type="GO" id="GO:0005634">
    <property type="term" value="C:nucleus"/>
    <property type="evidence" value="ECO:0007669"/>
    <property type="project" value="UniProtKB-SubCell"/>
</dbReference>
<evidence type="ECO:0000256" key="4">
    <source>
        <dbReference type="ARBA" id="ARBA00022771"/>
    </source>
</evidence>
<dbReference type="PROSITE" id="PS50157">
    <property type="entry name" value="ZINC_FINGER_C2H2_2"/>
    <property type="match status" value="3"/>
</dbReference>
<feature type="domain" description="C2H2-type" evidence="8">
    <location>
        <begin position="213"/>
        <end position="240"/>
    </location>
</feature>
<feature type="domain" description="C2H2-type" evidence="8">
    <location>
        <begin position="241"/>
        <end position="268"/>
    </location>
</feature>
<proteinExistence type="predicted"/>
<dbReference type="InParanoid" id="A0A672YRW3"/>
<dbReference type="OrthoDB" id="9439903at2759"/>
<keyword evidence="10" id="KW-1185">Reference proteome</keyword>
<dbReference type="GO" id="GO:0000978">
    <property type="term" value="F:RNA polymerase II cis-regulatory region sequence-specific DNA binding"/>
    <property type="evidence" value="ECO:0007669"/>
    <property type="project" value="TreeGrafter"/>
</dbReference>
<keyword evidence="6" id="KW-0539">Nucleus</keyword>
<keyword evidence="5" id="KW-0862">Zinc</keyword>
<keyword evidence="4 7" id="KW-0863">Zinc-finger</keyword>
<dbReference type="Ensembl" id="ENSSORT00005007604.1">
    <property type="protein sequence ID" value="ENSSORP00005007328.1"/>
    <property type="gene ID" value="ENSSORG00005004192.1"/>
</dbReference>
<dbReference type="AlphaFoldDB" id="A0A672YRW3"/>
<evidence type="ECO:0000256" key="3">
    <source>
        <dbReference type="ARBA" id="ARBA00022737"/>
    </source>
</evidence>
<evidence type="ECO:0000256" key="1">
    <source>
        <dbReference type="ARBA" id="ARBA00004123"/>
    </source>
</evidence>
<dbReference type="SMART" id="SM00355">
    <property type="entry name" value="ZnF_C2H2"/>
    <property type="match status" value="3"/>
</dbReference>
<evidence type="ECO:0000313" key="10">
    <source>
        <dbReference type="Proteomes" id="UP000472271"/>
    </source>
</evidence>
<dbReference type="GO" id="GO:0000981">
    <property type="term" value="F:DNA-binding transcription factor activity, RNA polymerase II-specific"/>
    <property type="evidence" value="ECO:0007669"/>
    <property type="project" value="TreeGrafter"/>
</dbReference>
<dbReference type="GO" id="GO:0008270">
    <property type="term" value="F:zinc ion binding"/>
    <property type="evidence" value="ECO:0007669"/>
    <property type="project" value="UniProtKB-KW"/>
</dbReference>
<dbReference type="PROSITE" id="PS00028">
    <property type="entry name" value="ZINC_FINGER_C2H2_1"/>
    <property type="match status" value="3"/>
</dbReference>
<evidence type="ECO:0000256" key="2">
    <source>
        <dbReference type="ARBA" id="ARBA00022723"/>
    </source>
</evidence>
<dbReference type="FunFam" id="3.30.160.60:FF:000624">
    <property type="entry name" value="zinc finger protein 697"/>
    <property type="match status" value="1"/>
</dbReference>
<dbReference type="Pfam" id="PF00096">
    <property type="entry name" value="zf-C2H2"/>
    <property type="match status" value="2"/>
</dbReference>
<evidence type="ECO:0000256" key="5">
    <source>
        <dbReference type="ARBA" id="ARBA00022833"/>
    </source>
</evidence>
<accession>A0A672YRW3</accession>
<reference evidence="9" key="2">
    <citation type="submission" date="2025-08" db="UniProtKB">
        <authorList>
            <consortium name="Ensembl"/>
        </authorList>
    </citation>
    <scope>IDENTIFICATION</scope>
</reference>
<reference evidence="9" key="3">
    <citation type="submission" date="2025-09" db="UniProtKB">
        <authorList>
            <consortium name="Ensembl"/>
        </authorList>
    </citation>
    <scope>IDENTIFICATION</scope>
</reference>
<dbReference type="SUPFAM" id="SSF57667">
    <property type="entry name" value="beta-beta-alpha zinc fingers"/>
    <property type="match status" value="2"/>
</dbReference>
<dbReference type="InterPro" id="IPR036236">
    <property type="entry name" value="Znf_C2H2_sf"/>
</dbReference>
<dbReference type="FunFam" id="3.30.160.60:FF:000478">
    <property type="entry name" value="Zinc finger protein 133"/>
    <property type="match status" value="1"/>
</dbReference>
<protein>
    <submittedName>
        <fullName evidence="9">Zinc finger protein Xfin-like</fullName>
    </submittedName>
</protein>
<keyword evidence="3" id="KW-0677">Repeat</keyword>
<name>A0A672YRW3_9TELE</name>
<dbReference type="PANTHER" id="PTHR23235">
    <property type="entry name" value="KRUEPPEL-LIKE TRANSCRIPTION FACTOR"/>
    <property type="match status" value="1"/>
</dbReference>
<evidence type="ECO:0000256" key="6">
    <source>
        <dbReference type="ARBA" id="ARBA00023242"/>
    </source>
</evidence>
<sequence>MSIKVEILRSLVEQRLTAAAEEIFGLFERTIAEYEEELCRTKEENQRQKQILDEVWNQKNLIHPAECPPADVQQPSAVKEDVPLEQEEEWNLKEPEVLQLKQEQEELWTHQETDITTFHSSPFYEKNEDDEGKVQETDRENCGGFSECGVTYSEFNMRQVDDTPRDQMTYNDVTICEVGVKKKQHPCSECGKTFNCRSRLNLHLKIHTGEKPHGCSVCQKRFSDKSTLRKHMVTHTGEKAFRCLICHKCFRLKHHLQAHMKTHMRARMRGETGVVNSHMETNLNDETLMNNLKTVLLKMNLSPSNIE</sequence>
<evidence type="ECO:0000313" key="9">
    <source>
        <dbReference type="Ensembl" id="ENSSORP00005007328.1"/>
    </source>
</evidence>
<feature type="domain" description="C2H2-type" evidence="8">
    <location>
        <begin position="185"/>
        <end position="212"/>
    </location>
</feature>
<dbReference type="RefSeq" id="XP_030002502.1">
    <property type="nucleotide sequence ID" value="XM_030146642.1"/>
</dbReference>